<dbReference type="SUPFAM" id="SSF144083">
    <property type="entry name" value="Magnesium transport protein CorA, transmembrane region"/>
    <property type="match status" value="1"/>
</dbReference>
<organism evidence="6">
    <name type="scientific">Mytilinidion resinicola</name>
    <dbReference type="NCBI Taxonomy" id="574789"/>
    <lineage>
        <taxon>Eukaryota</taxon>
        <taxon>Fungi</taxon>
        <taxon>Dikarya</taxon>
        <taxon>Ascomycota</taxon>
        <taxon>Pezizomycotina</taxon>
        <taxon>Dothideomycetes</taxon>
        <taxon>Pleosporomycetidae</taxon>
        <taxon>Mytilinidiales</taxon>
        <taxon>Mytilinidiaceae</taxon>
        <taxon>Mytilinidion</taxon>
    </lineage>
</organism>
<dbReference type="Gene3D" id="1.20.58.340">
    <property type="entry name" value="Magnesium transport protein CorA, transmembrane region"/>
    <property type="match status" value="1"/>
</dbReference>
<sequence length="332" mass="38364">MIEDIQPSHIEYLGERLSIDPVFFAGYLGTDYRAVEQHPLPLWATSLPSESATQEFCHLHYQRVVKLERSLKTPPETTLLVSATNVPRAVKRLTPLSGVDVALARTCTSFDRLVACITRENTLSMEKPSMISLCLNPLRLALREFLVYSITMNRYVRYYEYSLKDVDLSVREGDLNDLQIWRRRAFQTLQRLFAMHDFVEHWNTKERPPEESEASLGAWLIKDIQHLITAIEHHSRSLETMIPVTTAMVQLADVRRSTEEASHVKQLTYLALVFIPLSFVASLFSMSEKVAPWSRNFWLYFVVAVPLLLFVLAASWLMPFRGHTARHKQKMR</sequence>
<dbReference type="GO" id="GO:0016020">
    <property type="term" value="C:membrane"/>
    <property type="evidence" value="ECO:0007669"/>
    <property type="project" value="UniProtKB-SubCell"/>
</dbReference>
<keyword evidence="7" id="KW-1185">Reference proteome</keyword>
<name>A0A6A6YDI4_9PEZI</name>
<evidence type="ECO:0000256" key="3">
    <source>
        <dbReference type="ARBA" id="ARBA00022989"/>
    </source>
</evidence>
<dbReference type="OrthoDB" id="3231000at2759"/>
<dbReference type="RefSeq" id="XP_033573840.1">
    <property type="nucleotide sequence ID" value="XM_033718067.1"/>
</dbReference>
<comment type="subcellular location">
    <subcellularLocation>
        <location evidence="1">Membrane</location>
        <topology evidence="1">Multi-pass membrane protein</topology>
    </subcellularLocation>
</comment>
<evidence type="ECO:0000313" key="6">
    <source>
        <dbReference type="EMBL" id="KAF2806876.1"/>
    </source>
</evidence>
<reference evidence="8" key="3">
    <citation type="submission" date="2025-04" db="UniProtKB">
        <authorList>
            <consortium name="RefSeq"/>
        </authorList>
    </citation>
    <scope>IDENTIFICATION</scope>
    <source>
        <strain evidence="8">CBS 304.34</strain>
    </source>
</reference>
<dbReference type="InterPro" id="IPR002523">
    <property type="entry name" value="MgTranspt_CorA/ZnTranspt_ZntB"/>
</dbReference>
<reference evidence="6 8" key="1">
    <citation type="journal article" date="2020" name="Stud. Mycol.">
        <title>101 Dothideomycetes genomes: a test case for predicting lifestyles and emergence of pathogens.</title>
        <authorList>
            <person name="Haridas S."/>
            <person name="Albert R."/>
            <person name="Binder M."/>
            <person name="Bloem J."/>
            <person name="Labutti K."/>
            <person name="Salamov A."/>
            <person name="Andreopoulos B."/>
            <person name="Baker S."/>
            <person name="Barry K."/>
            <person name="Bills G."/>
            <person name="Bluhm B."/>
            <person name="Cannon C."/>
            <person name="Castanera R."/>
            <person name="Culley D."/>
            <person name="Daum C."/>
            <person name="Ezra D."/>
            <person name="Gonzalez J."/>
            <person name="Henrissat B."/>
            <person name="Kuo A."/>
            <person name="Liang C."/>
            <person name="Lipzen A."/>
            <person name="Lutzoni F."/>
            <person name="Magnuson J."/>
            <person name="Mondo S."/>
            <person name="Nolan M."/>
            <person name="Ohm R."/>
            <person name="Pangilinan J."/>
            <person name="Park H.-J."/>
            <person name="Ramirez L."/>
            <person name="Alfaro M."/>
            <person name="Sun H."/>
            <person name="Tritt A."/>
            <person name="Yoshinaga Y."/>
            <person name="Zwiers L.-H."/>
            <person name="Turgeon B."/>
            <person name="Goodwin S."/>
            <person name="Spatafora J."/>
            <person name="Crous P."/>
            <person name="Grigoriev I."/>
        </authorList>
    </citation>
    <scope>NUCLEOTIDE SEQUENCE</scope>
    <source>
        <strain evidence="6 8">CBS 304.34</strain>
    </source>
</reference>
<gene>
    <name evidence="6 8" type="ORF">BDZ99DRAFT_448471</name>
</gene>
<keyword evidence="4 5" id="KW-0472">Membrane</keyword>
<feature type="transmembrane region" description="Helical" evidence="5">
    <location>
        <begin position="297"/>
        <end position="320"/>
    </location>
</feature>
<reference evidence="8" key="2">
    <citation type="submission" date="2020-04" db="EMBL/GenBank/DDBJ databases">
        <authorList>
            <consortium name="NCBI Genome Project"/>
        </authorList>
    </citation>
    <scope>NUCLEOTIDE SEQUENCE</scope>
    <source>
        <strain evidence="8">CBS 304.34</strain>
    </source>
</reference>
<keyword evidence="2 5" id="KW-0812">Transmembrane</keyword>
<evidence type="ECO:0000313" key="7">
    <source>
        <dbReference type="Proteomes" id="UP000504636"/>
    </source>
</evidence>
<evidence type="ECO:0000256" key="4">
    <source>
        <dbReference type="ARBA" id="ARBA00023136"/>
    </source>
</evidence>
<accession>A0A6A6YDI4</accession>
<protein>
    <recommendedName>
        <fullName evidence="9">Mg2+ transporter protein</fullName>
    </recommendedName>
</protein>
<dbReference type="EMBL" id="MU003706">
    <property type="protein sequence ID" value="KAF2806876.1"/>
    <property type="molecule type" value="Genomic_DNA"/>
</dbReference>
<dbReference type="AlphaFoldDB" id="A0A6A6YDI4"/>
<dbReference type="Pfam" id="PF01544">
    <property type="entry name" value="CorA"/>
    <property type="match status" value="1"/>
</dbReference>
<dbReference type="InterPro" id="IPR045863">
    <property type="entry name" value="CorA_TM1_TM2"/>
</dbReference>
<evidence type="ECO:0000256" key="2">
    <source>
        <dbReference type="ARBA" id="ARBA00022692"/>
    </source>
</evidence>
<dbReference type="GeneID" id="54458960"/>
<dbReference type="Proteomes" id="UP000504636">
    <property type="component" value="Unplaced"/>
</dbReference>
<evidence type="ECO:0008006" key="9">
    <source>
        <dbReference type="Google" id="ProtNLM"/>
    </source>
</evidence>
<proteinExistence type="predicted"/>
<evidence type="ECO:0000256" key="1">
    <source>
        <dbReference type="ARBA" id="ARBA00004141"/>
    </source>
</evidence>
<feature type="transmembrane region" description="Helical" evidence="5">
    <location>
        <begin position="267"/>
        <end position="285"/>
    </location>
</feature>
<keyword evidence="3 5" id="KW-1133">Transmembrane helix</keyword>
<evidence type="ECO:0000313" key="8">
    <source>
        <dbReference type="RefSeq" id="XP_033573840.1"/>
    </source>
</evidence>
<evidence type="ECO:0000256" key="5">
    <source>
        <dbReference type="SAM" id="Phobius"/>
    </source>
</evidence>
<dbReference type="GO" id="GO:0046873">
    <property type="term" value="F:metal ion transmembrane transporter activity"/>
    <property type="evidence" value="ECO:0007669"/>
    <property type="project" value="InterPro"/>
</dbReference>